<accession>A0A815L411</accession>
<dbReference type="SUPFAM" id="SSF63829">
    <property type="entry name" value="Calcium-dependent phosphotriesterase"/>
    <property type="match status" value="1"/>
</dbReference>
<dbReference type="Proteomes" id="UP000681722">
    <property type="component" value="Unassembled WGS sequence"/>
</dbReference>
<dbReference type="OrthoDB" id="10064144at2759"/>
<dbReference type="AlphaFoldDB" id="A0A815L411"/>
<comment type="caution">
    <text evidence="1">The sequence shown here is derived from an EMBL/GenBank/DDBJ whole genome shotgun (WGS) entry which is preliminary data.</text>
</comment>
<dbReference type="InterPro" id="IPR011042">
    <property type="entry name" value="6-blade_b-propeller_TolB-like"/>
</dbReference>
<feature type="non-terminal residue" evidence="1">
    <location>
        <position position="1"/>
    </location>
</feature>
<evidence type="ECO:0000313" key="1">
    <source>
        <dbReference type="EMBL" id="CAF1404189.1"/>
    </source>
</evidence>
<protein>
    <submittedName>
        <fullName evidence="1">Uncharacterized protein</fullName>
    </submittedName>
</protein>
<dbReference type="Proteomes" id="UP000663829">
    <property type="component" value="Unassembled WGS sequence"/>
</dbReference>
<dbReference type="EMBL" id="CAJOBC010083086">
    <property type="protein sequence ID" value="CAF4296451.1"/>
    <property type="molecule type" value="Genomic_DNA"/>
</dbReference>
<name>A0A815L411_9BILA</name>
<reference evidence="1" key="1">
    <citation type="submission" date="2021-02" db="EMBL/GenBank/DDBJ databases">
        <authorList>
            <person name="Nowell W R."/>
        </authorList>
    </citation>
    <scope>NUCLEOTIDE SEQUENCE</scope>
</reference>
<dbReference type="Gene3D" id="2.120.10.30">
    <property type="entry name" value="TolB, C-terminal domain"/>
    <property type="match status" value="1"/>
</dbReference>
<proteinExistence type="predicted"/>
<keyword evidence="3" id="KW-1185">Reference proteome</keyword>
<sequence length="139" mass="15943">MDENGSLYVVDYGKDGVRRYRRGESQGIVVAGGNGSETRLDQVYDPQYVFVDRDHSVYVSDWGNDRVMKWVEWLHVGFDIGLSELLSTSFQCKNNRSARDAPNVVEDLIKKDLKQNYMIDPLVKPPFDIYRISPMGVAY</sequence>
<dbReference type="EMBL" id="CAJNOQ010017664">
    <property type="protein sequence ID" value="CAF1404189.1"/>
    <property type="molecule type" value="Genomic_DNA"/>
</dbReference>
<gene>
    <name evidence="1" type="ORF">GPM918_LOCUS33341</name>
    <name evidence="2" type="ORF">SRO942_LOCUS34024</name>
</gene>
<organism evidence="1 3">
    <name type="scientific">Didymodactylos carnosus</name>
    <dbReference type="NCBI Taxonomy" id="1234261"/>
    <lineage>
        <taxon>Eukaryota</taxon>
        <taxon>Metazoa</taxon>
        <taxon>Spiralia</taxon>
        <taxon>Gnathifera</taxon>
        <taxon>Rotifera</taxon>
        <taxon>Eurotatoria</taxon>
        <taxon>Bdelloidea</taxon>
        <taxon>Philodinida</taxon>
        <taxon>Philodinidae</taxon>
        <taxon>Didymodactylos</taxon>
    </lineage>
</organism>
<evidence type="ECO:0000313" key="3">
    <source>
        <dbReference type="Proteomes" id="UP000663829"/>
    </source>
</evidence>
<evidence type="ECO:0000313" key="2">
    <source>
        <dbReference type="EMBL" id="CAF4296451.1"/>
    </source>
</evidence>